<dbReference type="EMBL" id="CP006260">
    <property type="protein sequence ID" value="AGS73927.1"/>
    <property type="molecule type" value="Genomic_DNA"/>
</dbReference>
<evidence type="ECO:0000313" key="5">
    <source>
        <dbReference type="Proteomes" id="UP000015423"/>
    </source>
</evidence>
<accession>S5VSV5</accession>
<dbReference type="InterPro" id="IPR027417">
    <property type="entry name" value="P-loop_NTPase"/>
</dbReference>
<dbReference type="Gene3D" id="6.10.140.530">
    <property type="match status" value="1"/>
</dbReference>
<dbReference type="InterPro" id="IPR001650">
    <property type="entry name" value="Helicase_C-like"/>
</dbReference>
<feature type="region of interest" description="Disordered" evidence="1">
    <location>
        <begin position="862"/>
        <end position="884"/>
    </location>
</feature>
<evidence type="ECO:0000256" key="1">
    <source>
        <dbReference type="SAM" id="MobiDB-lite"/>
    </source>
</evidence>
<sequence length="884" mass="95133">MTESFSLRPHQIEAVEAIVKGLDIPPGKRIPPQGLRGTVVSACGTGKTFIGAAAVKRLVPDGRVLVLVPTLALLAQTVREWRAFGHAGPAVAVCSLDDDPSLFTLGVRATTSAPQLGLWHGRGPVTVFATYASLPVLIEAHRGEYGLPMDVWDVVLVDEAHRTSGSFAKAWAAVHDQELLPAMRRLYMTATPRIWEERPARPRWRREEAGEATAAAQRPGGEEAGAAGGPGEASTAAERSGEPAASVAVDRLPEEMACSMDDEAIFGPVLFELDLSDAIARGLLARYQVVVAELRDPSLTPQRLYGTERESEEVRGERLAVLQAALLETMAAHDLTRCITFHHRTIEARAFAEGLGRAAKRLHAEDPGRHPERVWASWLSGEHDADVRTDRLAQFGGRAGRAVLSNCRVLGEGVDCPAVDSVALIDPKGSAVDIVQAIGRALRQTPGQGKLATLVVPIFLSPGETEEDMPYSASYRPLIRVLNGLRAHDERAVEMLAIPQENSPVTGTLPSFLGEAPDEGEDERRLLLRFGSHRDPALIARMIRYNLIEPEHANWKAGHQAAVAFRERMGHLAVPYGHRELMPAGHSFPLGRWLADQRRALVAGRMAAERAADLDELGMVWDPADAAWEENLSAARAYYAETGTLAAPATATMLDKPIGQWLANCRKKNGLGKNQAVARRRAAQLAAIDPDWNPSALGWAVDWQRTYTAVAGLVATGAGLEEIVPGVTADGIDVGRWLQRQRQQVIWQGLKPGQRERLGSLDVTPLPPETQEAPRKAARGGSAAFERGCAALAQYKARTGSVTVSRGHVEVLPDRAEVRLGVFLSNTKARRAGLSAEQLQRLAGLGLDWADTVRACAVTTARRTTTAGTAGSPVTPPVGAGGLN</sequence>
<dbReference type="GO" id="GO:0016787">
    <property type="term" value="F:hydrolase activity"/>
    <property type="evidence" value="ECO:0007669"/>
    <property type="project" value="InterPro"/>
</dbReference>
<dbReference type="Gene3D" id="3.40.50.300">
    <property type="entry name" value="P-loop containing nucleotide triphosphate hydrolases"/>
    <property type="match status" value="2"/>
</dbReference>
<keyword evidence="5" id="KW-1185">Reference proteome</keyword>
<feature type="compositionally biased region" description="Basic and acidic residues" evidence="1">
    <location>
        <begin position="199"/>
        <end position="209"/>
    </location>
</feature>
<feature type="compositionally biased region" description="Low complexity" evidence="1">
    <location>
        <begin position="862"/>
        <end position="871"/>
    </location>
</feature>
<protein>
    <submittedName>
        <fullName evidence="4">Type III restriction protein res subunit</fullName>
    </submittedName>
</protein>
<dbReference type="Pfam" id="PF04851">
    <property type="entry name" value="ResIII"/>
    <property type="match status" value="1"/>
</dbReference>
<dbReference type="GO" id="GO:0003677">
    <property type="term" value="F:DNA binding"/>
    <property type="evidence" value="ECO:0007669"/>
    <property type="project" value="InterPro"/>
</dbReference>
<evidence type="ECO:0000259" key="3">
    <source>
        <dbReference type="PROSITE" id="PS51194"/>
    </source>
</evidence>
<dbReference type="PANTHER" id="PTHR47396:SF1">
    <property type="entry name" value="ATP-DEPENDENT HELICASE IRC3-RELATED"/>
    <property type="match status" value="1"/>
</dbReference>
<proteinExistence type="predicted"/>
<organism evidence="4 5">
    <name type="scientific">Streptomyces collinus (strain DSM 40733 / Tue 365)</name>
    <dbReference type="NCBI Taxonomy" id="1214242"/>
    <lineage>
        <taxon>Bacteria</taxon>
        <taxon>Bacillati</taxon>
        <taxon>Actinomycetota</taxon>
        <taxon>Actinomycetes</taxon>
        <taxon>Kitasatosporales</taxon>
        <taxon>Streptomycetaceae</taxon>
        <taxon>Streptomyces</taxon>
    </lineage>
</organism>
<reference evidence="4 5" key="1">
    <citation type="submission" date="2012-10" db="EMBL/GenBank/DDBJ databases">
        <title>The complete genome sequence of Streptomyces collinus Tu 365.</title>
        <authorList>
            <person name="Ruckert C."/>
            <person name="Szczepanowski R."/>
            <person name="Goesmann A."/>
            <person name="Pross E.K."/>
            <person name="Musiol E.M."/>
            <person name="Blin K."/>
            <person name="Wohlleben W."/>
            <person name="Puhler A."/>
            <person name="Weber T."/>
            <person name="Kalinowski J."/>
        </authorList>
    </citation>
    <scope>NUCLEOTIDE SEQUENCE [LARGE SCALE GENOMIC DNA]</scope>
    <source>
        <strain evidence="5">DSM 40733 / Tue 365</strain>
        <plasmid evidence="4 5">pSCO1</plasmid>
    </source>
</reference>
<dbReference type="Pfam" id="PF03457">
    <property type="entry name" value="HA"/>
    <property type="match status" value="4"/>
</dbReference>
<evidence type="ECO:0000259" key="2">
    <source>
        <dbReference type="PROSITE" id="PS51192"/>
    </source>
</evidence>
<feature type="domain" description="Helicase C-terminal" evidence="3">
    <location>
        <begin position="321"/>
        <end position="499"/>
    </location>
</feature>
<dbReference type="Proteomes" id="UP000015423">
    <property type="component" value="Plasmid pSCO1"/>
</dbReference>
<dbReference type="eggNOG" id="COG4889">
    <property type="taxonomic scope" value="Bacteria"/>
</dbReference>
<dbReference type="InterPro" id="IPR006935">
    <property type="entry name" value="Helicase/UvrB_N"/>
</dbReference>
<dbReference type="SUPFAM" id="SSF52540">
    <property type="entry name" value="P-loop containing nucleoside triphosphate hydrolases"/>
    <property type="match status" value="1"/>
</dbReference>
<dbReference type="KEGG" id="sci:B446_35843"/>
<geneLocation type="plasmid" evidence="4 5">
    <name>pSCO1</name>
</geneLocation>
<name>S5VSV5_STRC3</name>
<dbReference type="PATRIC" id="fig|1214242.5.peg.7307"/>
<dbReference type="GO" id="GO:0005829">
    <property type="term" value="C:cytosol"/>
    <property type="evidence" value="ECO:0007669"/>
    <property type="project" value="TreeGrafter"/>
</dbReference>
<feature type="compositionally biased region" description="Gly residues" evidence="1">
    <location>
        <begin position="222"/>
        <end position="231"/>
    </location>
</feature>
<feature type="region of interest" description="Disordered" evidence="1">
    <location>
        <begin position="199"/>
        <end position="246"/>
    </location>
</feature>
<keyword evidence="4" id="KW-0614">Plasmid</keyword>
<dbReference type="RefSeq" id="WP_020945107.1">
    <property type="nucleotide sequence ID" value="NC_022001.1"/>
</dbReference>
<feature type="domain" description="Helicase ATP-binding" evidence="2">
    <location>
        <begin position="28"/>
        <end position="210"/>
    </location>
</feature>
<dbReference type="PROSITE" id="PS51194">
    <property type="entry name" value="HELICASE_CTER"/>
    <property type="match status" value="1"/>
</dbReference>
<dbReference type="CDD" id="cd18785">
    <property type="entry name" value="SF2_C"/>
    <property type="match status" value="1"/>
</dbReference>
<dbReference type="GO" id="GO:0005524">
    <property type="term" value="F:ATP binding"/>
    <property type="evidence" value="ECO:0007669"/>
    <property type="project" value="InterPro"/>
</dbReference>
<dbReference type="InterPro" id="IPR050742">
    <property type="entry name" value="Helicase_Restrict-Modif_Enz"/>
</dbReference>
<dbReference type="SMART" id="SM00487">
    <property type="entry name" value="DEXDc"/>
    <property type="match status" value="1"/>
</dbReference>
<dbReference type="AlphaFoldDB" id="S5VSV5"/>
<dbReference type="Pfam" id="PF00271">
    <property type="entry name" value="Helicase_C"/>
    <property type="match status" value="1"/>
</dbReference>
<dbReference type="PANTHER" id="PTHR47396">
    <property type="entry name" value="TYPE I RESTRICTION ENZYME ECOKI R PROTEIN"/>
    <property type="match status" value="1"/>
</dbReference>
<gene>
    <name evidence="4" type="ORF">B446_35843</name>
</gene>
<dbReference type="PROSITE" id="PS51192">
    <property type="entry name" value="HELICASE_ATP_BIND_1"/>
    <property type="match status" value="1"/>
</dbReference>
<evidence type="ECO:0000313" key="4">
    <source>
        <dbReference type="EMBL" id="AGS73927.1"/>
    </source>
</evidence>
<dbReference type="InterPro" id="IPR005114">
    <property type="entry name" value="Helicase_assoc"/>
</dbReference>
<dbReference type="eggNOG" id="COG1111">
    <property type="taxonomic scope" value="Bacteria"/>
</dbReference>
<dbReference type="HOGENOM" id="CLU_009677_1_0_11"/>
<dbReference type="InterPro" id="IPR014001">
    <property type="entry name" value="Helicase_ATP-bd"/>
</dbReference>